<feature type="domain" description="HTH gntR-type" evidence="4">
    <location>
        <begin position="9"/>
        <end position="77"/>
    </location>
</feature>
<dbReference type="CDD" id="cd07377">
    <property type="entry name" value="WHTH_GntR"/>
    <property type="match status" value="1"/>
</dbReference>
<dbReference type="Gene3D" id="1.10.10.10">
    <property type="entry name" value="Winged helix-like DNA-binding domain superfamily/Winged helix DNA-binding domain"/>
    <property type="match status" value="1"/>
</dbReference>
<proteinExistence type="predicted"/>
<evidence type="ECO:0000313" key="6">
    <source>
        <dbReference type="Proteomes" id="UP000823486"/>
    </source>
</evidence>
<dbReference type="SMART" id="SM00866">
    <property type="entry name" value="UTRA"/>
    <property type="match status" value="1"/>
</dbReference>
<dbReference type="PANTHER" id="PTHR44846:SF1">
    <property type="entry name" value="MANNOSYL-D-GLYCERATE TRANSPORT_METABOLISM SYSTEM REPRESSOR MNGR-RELATED"/>
    <property type="match status" value="1"/>
</dbReference>
<evidence type="ECO:0000256" key="3">
    <source>
        <dbReference type="ARBA" id="ARBA00023163"/>
    </source>
</evidence>
<dbReference type="RefSeq" id="WP_239558647.1">
    <property type="nucleotide sequence ID" value="NZ_JAFBFI010000005.1"/>
</dbReference>
<dbReference type="EMBL" id="JAFBFI010000005">
    <property type="protein sequence ID" value="MBM7692032.1"/>
    <property type="molecule type" value="Genomic_DNA"/>
</dbReference>
<keyword evidence="3" id="KW-0804">Transcription</keyword>
<dbReference type="PROSITE" id="PS50949">
    <property type="entry name" value="HTH_GNTR"/>
    <property type="match status" value="1"/>
</dbReference>
<dbReference type="SUPFAM" id="SSF46785">
    <property type="entry name" value="Winged helix' DNA-binding domain"/>
    <property type="match status" value="1"/>
</dbReference>
<keyword evidence="2" id="KW-0238">DNA-binding</keyword>
<dbReference type="SUPFAM" id="SSF64288">
    <property type="entry name" value="Chorismate lyase-like"/>
    <property type="match status" value="1"/>
</dbReference>
<keyword evidence="6" id="KW-1185">Reference proteome</keyword>
<keyword evidence="1" id="KW-0805">Transcription regulation</keyword>
<dbReference type="Pfam" id="PF07702">
    <property type="entry name" value="UTRA"/>
    <property type="match status" value="1"/>
</dbReference>
<dbReference type="InterPro" id="IPR050679">
    <property type="entry name" value="Bact_HTH_transcr_reg"/>
</dbReference>
<comment type="caution">
    <text evidence="5">The sequence shown here is derived from an EMBL/GenBank/DDBJ whole genome shotgun (WGS) entry which is preliminary data.</text>
</comment>
<evidence type="ECO:0000259" key="4">
    <source>
        <dbReference type="PROSITE" id="PS50949"/>
    </source>
</evidence>
<dbReference type="Pfam" id="PF00392">
    <property type="entry name" value="GntR"/>
    <property type="match status" value="1"/>
</dbReference>
<reference evidence="5 6" key="1">
    <citation type="submission" date="2021-01" db="EMBL/GenBank/DDBJ databases">
        <title>Genomic Encyclopedia of Type Strains, Phase IV (KMG-IV): sequencing the most valuable type-strain genomes for metagenomic binning, comparative biology and taxonomic classification.</title>
        <authorList>
            <person name="Goeker M."/>
        </authorList>
    </citation>
    <scope>NUCLEOTIDE SEQUENCE [LARGE SCALE GENOMIC DNA]</scope>
    <source>
        <strain evidence="5 6">DSM 105482</strain>
    </source>
</reference>
<dbReference type="InterPro" id="IPR000524">
    <property type="entry name" value="Tscrpt_reg_HTH_GntR"/>
</dbReference>
<protein>
    <submittedName>
        <fullName evidence="5">GntR family transcriptional regulator</fullName>
    </submittedName>
</protein>
<dbReference type="Gene3D" id="3.40.1410.10">
    <property type="entry name" value="Chorismate lyase-like"/>
    <property type="match status" value="1"/>
</dbReference>
<dbReference type="SMART" id="SM00345">
    <property type="entry name" value="HTH_GNTR"/>
    <property type="match status" value="1"/>
</dbReference>
<dbReference type="InterPro" id="IPR036388">
    <property type="entry name" value="WH-like_DNA-bd_sf"/>
</dbReference>
<name>A0ABS2QFW3_9BACI</name>
<dbReference type="InterPro" id="IPR028978">
    <property type="entry name" value="Chorismate_lyase_/UTRA_dom_sf"/>
</dbReference>
<accession>A0ABS2QFW3</accession>
<organism evidence="5 6">
    <name type="scientific">Peribacillus deserti</name>
    <dbReference type="NCBI Taxonomy" id="673318"/>
    <lineage>
        <taxon>Bacteria</taxon>
        <taxon>Bacillati</taxon>
        <taxon>Bacillota</taxon>
        <taxon>Bacilli</taxon>
        <taxon>Bacillales</taxon>
        <taxon>Bacillaceae</taxon>
        <taxon>Peribacillus</taxon>
    </lineage>
</organism>
<dbReference type="InterPro" id="IPR011663">
    <property type="entry name" value="UTRA"/>
</dbReference>
<evidence type="ECO:0000256" key="2">
    <source>
        <dbReference type="ARBA" id="ARBA00023125"/>
    </source>
</evidence>
<sequence>MMPELKEGNALHQQVKDAIIELIKNGEYKPNSQLPTEAEFCDEYGVSRTTVRSALQQLSTEGYVYRKRGSGTFVSPDKVKQVLTTTVDQFTTQIEMQGKKPLIKVLKLEVVPADEYLADMLKIEDGEPVNMLERVRYVNEEPLQYEIAYLPWYKTPGLNQKACEESLYKLLETQFELKLSRTVESLELFTADEESADKLHVNIGDPCLSLDTVAYTKDGTIIEYSKTIFRGDLAHFVIERNYDK</sequence>
<evidence type="ECO:0000256" key="1">
    <source>
        <dbReference type="ARBA" id="ARBA00023015"/>
    </source>
</evidence>
<dbReference type="PANTHER" id="PTHR44846">
    <property type="entry name" value="MANNOSYL-D-GLYCERATE TRANSPORT/METABOLISM SYSTEM REPRESSOR MNGR-RELATED"/>
    <property type="match status" value="1"/>
</dbReference>
<dbReference type="InterPro" id="IPR036390">
    <property type="entry name" value="WH_DNA-bd_sf"/>
</dbReference>
<dbReference type="PRINTS" id="PR00035">
    <property type="entry name" value="HTHGNTR"/>
</dbReference>
<evidence type="ECO:0000313" key="5">
    <source>
        <dbReference type="EMBL" id="MBM7692032.1"/>
    </source>
</evidence>
<gene>
    <name evidence="5" type="ORF">JOC77_001459</name>
</gene>
<dbReference type="Proteomes" id="UP000823486">
    <property type="component" value="Unassembled WGS sequence"/>
</dbReference>